<keyword evidence="1" id="KW-0472">Membrane</keyword>
<evidence type="ECO:0000256" key="1">
    <source>
        <dbReference type="SAM" id="Phobius"/>
    </source>
</evidence>
<keyword evidence="1" id="KW-0812">Transmembrane</keyword>
<evidence type="ECO:0000313" key="3">
    <source>
        <dbReference type="Proteomes" id="UP000604046"/>
    </source>
</evidence>
<dbReference type="AlphaFoldDB" id="A0A812QTT8"/>
<dbReference type="Proteomes" id="UP000604046">
    <property type="component" value="Unassembled WGS sequence"/>
</dbReference>
<dbReference type="EMBL" id="CAJNDS010002271">
    <property type="protein sequence ID" value="CAE7403942.1"/>
    <property type="molecule type" value="Genomic_DNA"/>
</dbReference>
<feature type="transmembrane region" description="Helical" evidence="1">
    <location>
        <begin position="6"/>
        <end position="25"/>
    </location>
</feature>
<gene>
    <name evidence="2" type="ORF">SNAT2548_LOCUS21979</name>
</gene>
<protein>
    <submittedName>
        <fullName evidence="2">Uncharacterized protein</fullName>
    </submittedName>
</protein>
<accession>A0A812QTT8</accession>
<sequence>MQQDIFRLFGISCILGLFQFGRLVAEMRRVNRFVLSAFSSSALPFPFPSGLAGCWPLGAASTIGWHVGVGAGIRPGTQGEHKESTDAPSFRQAFTLGPLCSFAEVRLPPWGNQGHLGAFPEDEEESVTSVTETSGVPGHMRVTWVESECLGRRQA</sequence>
<organism evidence="2 3">
    <name type="scientific">Symbiodinium natans</name>
    <dbReference type="NCBI Taxonomy" id="878477"/>
    <lineage>
        <taxon>Eukaryota</taxon>
        <taxon>Sar</taxon>
        <taxon>Alveolata</taxon>
        <taxon>Dinophyceae</taxon>
        <taxon>Suessiales</taxon>
        <taxon>Symbiodiniaceae</taxon>
        <taxon>Symbiodinium</taxon>
    </lineage>
</organism>
<keyword evidence="1" id="KW-1133">Transmembrane helix</keyword>
<name>A0A812QTT8_9DINO</name>
<keyword evidence="3" id="KW-1185">Reference proteome</keyword>
<proteinExistence type="predicted"/>
<reference evidence="2" key="1">
    <citation type="submission" date="2021-02" db="EMBL/GenBank/DDBJ databases">
        <authorList>
            <person name="Dougan E. K."/>
            <person name="Rhodes N."/>
            <person name="Thang M."/>
            <person name="Chan C."/>
        </authorList>
    </citation>
    <scope>NUCLEOTIDE SEQUENCE</scope>
</reference>
<comment type="caution">
    <text evidence="2">The sequence shown here is derived from an EMBL/GenBank/DDBJ whole genome shotgun (WGS) entry which is preliminary data.</text>
</comment>
<evidence type="ECO:0000313" key="2">
    <source>
        <dbReference type="EMBL" id="CAE7403942.1"/>
    </source>
</evidence>